<evidence type="ECO:0000256" key="3">
    <source>
        <dbReference type="ARBA" id="ARBA00022475"/>
    </source>
</evidence>
<gene>
    <name evidence="8" type="ORF">BAQU_1998</name>
</gene>
<dbReference type="RefSeq" id="WP_094695319.1">
    <property type="nucleotide sequence ID" value="NZ_MWXA01000014.1"/>
</dbReference>
<dbReference type="SUPFAM" id="SSF52540">
    <property type="entry name" value="P-loop containing nucleoside triphosphate hydrolases"/>
    <property type="match status" value="1"/>
</dbReference>
<dbReference type="InterPro" id="IPR051539">
    <property type="entry name" value="T4SS-coupling_protein"/>
</dbReference>
<proteinExistence type="inferred from homology"/>
<evidence type="ECO:0000313" key="9">
    <source>
        <dbReference type="Proteomes" id="UP000216451"/>
    </source>
</evidence>
<dbReference type="OrthoDB" id="226701at2"/>
<reference evidence="8 9" key="1">
    <citation type="journal article" date="2017" name="BMC Genomics">
        <title>Comparative genomic and phylogenomic analyses of the Bifidobacteriaceae family.</title>
        <authorList>
            <person name="Lugli G.A."/>
            <person name="Milani C."/>
            <person name="Turroni F."/>
            <person name="Duranti S."/>
            <person name="Mancabelli L."/>
            <person name="Mangifesta M."/>
            <person name="Ferrario C."/>
            <person name="Modesto M."/>
            <person name="Mattarelli P."/>
            <person name="Jiri K."/>
            <person name="van Sinderen D."/>
            <person name="Ventura M."/>
        </authorList>
    </citation>
    <scope>NUCLEOTIDE SEQUENCE [LARGE SCALE GENOMIC DNA]</scope>
    <source>
        <strain evidence="8 9">LMG 28769</strain>
    </source>
</reference>
<dbReference type="EMBL" id="MWXA01000014">
    <property type="protein sequence ID" value="OZG64856.1"/>
    <property type="molecule type" value="Genomic_DNA"/>
</dbReference>
<evidence type="ECO:0000256" key="7">
    <source>
        <dbReference type="SAM" id="Phobius"/>
    </source>
</evidence>
<keyword evidence="3" id="KW-1003">Cell membrane</keyword>
<comment type="subcellular location">
    <subcellularLocation>
        <location evidence="1">Cell membrane</location>
        <topology evidence="1">Multi-pass membrane protein</topology>
    </subcellularLocation>
</comment>
<dbReference type="Proteomes" id="UP000216451">
    <property type="component" value="Unassembled WGS sequence"/>
</dbReference>
<evidence type="ECO:0000256" key="6">
    <source>
        <dbReference type="ARBA" id="ARBA00023136"/>
    </source>
</evidence>
<feature type="transmembrane region" description="Helical" evidence="7">
    <location>
        <begin position="67"/>
        <end position="85"/>
    </location>
</feature>
<evidence type="ECO:0000313" key="8">
    <source>
        <dbReference type="EMBL" id="OZG64856.1"/>
    </source>
</evidence>
<organism evidence="8 9">
    <name type="scientific">Bifidobacterium aquikefiri</name>
    <dbReference type="NCBI Taxonomy" id="1653207"/>
    <lineage>
        <taxon>Bacteria</taxon>
        <taxon>Bacillati</taxon>
        <taxon>Actinomycetota</taxon>
        <taxon>Actinomycetes</taxon>
        <taxon>Bifidobacteriales</taxon>
        <taxon>Bifidobacteriaceae</taxon>
        <taxon>Bifidobacterium</taxon>
    </lineage>
</organism>
<comment type="similarity">
    <text evidence="2">Belongs to the VirD4/TraG family.</text>
</comment>
<dbReference type="Gene3D" id="3.40.50.300">
    <property type="entry name" value="P-loop containing nucleotide triphosphate hydrolases"/>
    <property type="match status" value="2"/>
</dbReference>
<keyword evidence="4 7" id="KW-0812">Transmembrane</keyword>
<evidence type="ECO:0000256" key="2">
    <source>
        <dbReference type="ARBA" id="ARBA00008806"/>
    </source>
</evidence>
<sequence>MTRTRSTRDLTVFGIILAVILFWMVDKISFQVRMDHAQGMSFDQISNRLFADIISRPFHFSLYRTDLLAATASVVVLGLIVLYNAGWRKERNGEEHGSASWGTMKDIRPFMEHKSVNNIQFTQSEGLSLDTHRTQRNLNAFIIGGSGTGKTRAFIMPNLRRALTSYAVTDPKGEIMRDYGMELASRGYQVRCLNLIDFAQSNHFNPMKYFNRQDPEVSILRLTENLINNTSGAAAKESSDSFWVSSERALLNALIAFVYFAEEQPSLPMVIDLVGRMGASEQDENKRFDVDLMFESAKHMVASFMQDPDRFDDEATRIIQGLEFAIKEYTPFTQGAGETKKSIIISLGNRLAPMQVGHVRAMLSDDDIDLGRLGREKTVLFLELSDTDRTFSFLASIFYQCLFEENIYIADHSPEGHVQVPIQCLLDEFANIGKIPDFEQRISTFRSRWISACIVMQSYSQGKAMYKEHWDTIVGNCDSILYLGSNDNTTNEWLSKRLGSGTIDVREDSQSYGMSGSSTKSWHKVKRELMTPDELALINSDECVYTLRGVRPFLSKKIDPATFIYETKQS</sequence>
<dbReference type="GeneID" id="98296636"/>
<keyword evidence="9" id="KW-1185">Reference proteome</keyword>
<accession>A0A261G1I7</accession>
<evidence type="ECO:0000256" key="1">
    <source>
        <dbReference type="ARBA" id="ARBA00004651"/>
    </source>
</evidence>
<dbReference type="NCBIfam" id="NF045973">
    <property type="entry name" value="conju_CD1115"/>
    <property type="match status" value="1"/>
</dbReference>
<dbReference type="AlphaFoldDB" id="A0A261G1I7"/>
<dbReference type="GO" id="GO:0005886">
    <property type="term" value="C:plasma membrane"/>
    <property type="evidence" value="ECO:0007669"/>
    <property type="project" value="UniProtKB-SubCell"/>
</dbReference>
<dbReference type="PANTHER" id="PTHR37937">
    <property type="entry name" value="CONJUGATIVE TRANSFER: DNA TRANSPORT"/>
    <property type="match status" value="1"/>
</dbReference>
<dbReference type="Pfam" id="PF02534">
    <property type="entry name" value="T4SS-DNA_transf"/>
    <property type="match status" value="1"/>
</dbReference>
<dbReference type="InterPro" id="IPR027417">
    <property type="entry name" value="P-loop_NTPase"/>
</dbReference>
<comment type="caution">
    <text evidence="8">The sequence shown here is derived from an EMBL/GenBank/DDBJ whole genome shotgun (WGS) entry which is preliminary data.</text>
</comment>
<dbReference type="InterPro" id="IPR003688">
    <property type="entry name" value="TraG/VirD4"/>
</dbReference>
<evidence type="ECO:0000256" key="4">
    <source>
        <dbReference type="ARBA" id="ARBA00022692"/>
    </source>
</evidence>
<name>A0A261G1I7_9BIFI</name>
<keyword evidence="5 7" id="KW-1133">Transmembrane helix</keyword>
<protein>
    <submittedName>
        <fullName evidence="8">Conjugal transfer protein TraG</fullName>
    </submittedName>
</protein>
<evidence type="ECO:0000256" key="5">
    <source>
        <dbReference type="ARBA" id="ARBA00022989"/>
    </source>
</evidence>
<dbReference type="PANTHER" id="PTHR37937:SF1">
    <property type="entry name" value="CONJUGATIVE TRANSFER: DNA TRANSPORT"/>
    <property type="match status" value="1"/>
</dbReference>
<feature type="transmembrane region" description="Helical" evidence="7">
    <location>
        <begin position="7"/>
        <end position="25"/>
    </location>
</feature>
<dbReference type="CDD" id="cd01127">
    <property type="entry name" value="TrwB_TraG_TraD_VirD4"/>
    <property type="match status" value="2"/>
</dbReference>
<keyword evidence="6 7" id="KW-0472">Membrane</keyword>